<dbReference type="InterPro" id="IPR001683">
    <property type="entry name" value="PX_dom"/>
</dbReference>
<feature type="domain" description="PX" evidence="2">
    <location>
        <begin position="1046"/>
        <end position="1212"/>
    </location>
</feature>
<feature type="compositionally biased region" description="Basic residues" evidence="1">
    <location>
        <begin position="179"/>
        <end position="195"/>
    </location>
</feature>
<dbReference type="OrthoDB" id="201370at2759"/>
<comment type="caution">
    <text evidence="3">The sequence shown here is derived from an EMBL/GenBank/DDBJ whole genome shotgun (WGS) entry which is preliminary data.</text>
</comment>
<dbReference type="InterPro" id="IPR013937">
    <property type="entry name" value="Sorting_nexin_C"/>
</dbReference>
<dbReference type="PROSITE" id="PS50195">
    <property type="entry name" value="PX"/>
    <property type="match status" value="1"/>
</dbReference>
<sequence>GGREEEGGGTVRGWEDIRGDAVKRCEHRNLGVDKGKFRYNERDGYYFERLFILSESFPTLFKLLKVLDGELISMDDGIVFVGEEYEDDNVDDGAKEDANEQEDKQEDTQGETEVDMEPNSSPTTPTLPSPSQPPCPEPSIIRPTTTSRPPSHRRGVTTPIPTSAELSHLQQQRPLFSPKGHRRRRSSGSRRIKNLWKKERDNQGGEGGAEEQYKDKIPKRRAGDSTLRIKKMKEIDIEDPETSSTREAATLSVSASPSSRHGPIIDSLKLRADDVIIFVLNNENSTAVDLGFTQASEVWETAGFVDAASALVSVIEVVLRDGMREGVGNFEENIMRMLREGEEMRRRIGEGFSDSDSEEDEDEDYEIEEEDEEGQLEEAGSNEVEDDALEKAENREDGEPIGLTPHKRDRRATLREAAGYYRENEGSENRFSPVITSDYFGDSSNENDEKDEDDGYFKAGDDDRPLGPRPPTPNHICKALIISWLQTGQVHMYLKILLSSSPSLRQAFYYDGSIMRTSSSVNRVLDILGKLEGTEIKISSSEVIMNNRTTSESSSVEVHGPAAKLMYGMEDEGEEDSFPPPIKLEHASSSNSSSRPVKRLGRNISAGSEKLGKNISKLFTDAKDRGFRVGNPFKKKGKDHRREPTDAADNETPRKSSSGRPTPTTIQFVLHRNIKTVQRLRTARERGLEAWRKKTKADNDDMGERQIRNGMRRLHEIGRISTQNLLKMRRTIDAGKPTYELYNAGPRRPVEVPEEEALLFSTRPRALRPVGVHQDVNTANNFLTYMATFKEYISPSHDGEMRGVKGGILVRTCKLHYYPHDKSCRVVDPRWDDEGEDFDEEGLPRRFRNARAKGLKVLNNNSEGREMTLEDFSYFPRTGHPGLYVYRMSMWRKPLVRVMGVTFEVYDGEMFDVKKVDGSFCELSDCTMTFACLKGGGEDEGGDVDLVFDGSPATPGMIRAAMWLTSTRHEAYMQCNFDKGGRKRVRVDEGKVMPTVPLLKYSTSKGGGDQLLRDLGHPGLGGCRASLQELKYMNIFRDSGVLSDLQASVEGVVKQTVHDLFTKPVVLYKIRVSCLRRLEGDRVVRDEWCIMRRYNDFVGLHRNLKEAITDQNPKLRELSCMLGDGTGARMKLLPSLPPKKSMNVGVGGVSSKFLEQRGRKGGGAGVAEEDPDKANKRVAFELAMRESIKGRMKSVSVKDVQESVFELVKEVLSLEHATFLRGRLISVIRGAAIFMTSGGSFHKTLLKMHDQYLTAKNVAAGVAWLRELLWPGGEWGEAGETLDLEQKVTLATKVHQQLHDALPETVISIVGADLAREGADVLFEVMQNDIVLRSIAYQLLDLILLEAYPELKVDLDALHSVED</sequence>
<dbReference type="SUPFAM" id="SSF64268">
    <property type="entry name" value="PX domain"/>
    <property type="match status" value="1"/>
</dbReference>
<feature type="region of interest" description="Disordered" evidence="1">
    <location>
        <begin position="626"/>
        <end position="664"/>
    </location>
</feature>
<feature type="compositionally biased region" description="Polar residues" evidence="1">
    <location>
        <begin position="159"/>
        <end position="174"/>
    </location>
</feature>
<feature type="compositionally biased region" description="Polar residues" evidence="1">
    <location>
        <begin position="655"/>
        <end position="664"/>
    </location>
</feature>
<dbReference type="Pfam" id="PF08628">
    <property type="entry name" value="Nexin_C"/>
    <property type="match status" value="1"/>
</dbReference>
<feature type="compositionally biased region" description="Acidic residues" evidence="1">
    <location>
        <begin position="353"/>
        <end position="376"/>
    </location>
</feature>
<reference evidence="3" key="1">
    <citation type="submission" date="2022-07" db="EMBL/GenBank/DDBJ databases">
        <title>Genome analysis of Parmales, a sister group of diatoms, reveals the evolutionary specialization of diatoms from phago-mixotrophs to photoautotrophs.</title>
        <authorList>
            <person name="Ban H."/>
            <person name="Sato S."/>
            <person name="Yoshikawa S."/>
            <person name="Kazumasa Y."/>
            <person name="Nakamura Y."/>
            <person name="Ichinomiya M."/>
            <person name="Saitoh K."/>
            <person name="Sato N."/>
            <person name="Blanc-Mathieu R."/>
            <person name="Endo H."/>
            <person name="Kuwata A."/>
            <person name="Ogata H."/>
        </authorList>
    </citation>
    <scope>NUCLEOTIDE SEQUENCE</scope>
</reference>
<dbReference type="GO" id="GO:0035091">
    <property type="term" value="F:phosphatidylinositol binding"/>
    <property type="evidence" value="ECO:0007669"/>
    <property type="project" value="InterPro"/>
</dbReference>
<dbReference type="PANTHER" id="PTHR22775:SF3">
    <property type="entry name" value="SORTING NEXIN-13"/>
    <property type="match status" value="1"/>
</dbReference>
<proteinExistence type="predicted"/>
<dbReference type="PANTHER" id="PTHR22775">
    <property type="entry name" value="SORTING NEXIN"/>
    <property type="match status" value="1"/>
</dbReference>
<evidence type="ECO:0000256" key="1">
    <source>
        <dbReference type="SAM" id="MobiDB-lite"/>
    </source>
</evidence>
<accession>A0A9W7AQY8</accession>
<feature type="compositionally biased region" description="Pro residues" evidence="1">
    <location>
        <begin position="125"/>
        <end position="137"/>
    </location>
</feature>
<keyword evidence="4" id="KW-1185">Reference proteome</keyword>
<dbReference type="Proteomes" id="UP001165082">
    <property type="component" value="Unassembled WGS sequence"/>
</dbReference>
<organism evidence="3 4">
    <name type="scientific">Triparma retinervis</name>
    <dbReference type="NCBI Taxonomy" id="2557542"/>
    <lineage>
        <taxon>Eukaryota</taxon>
        <taxon>Sar</taxon>
        <taxon>Stramenopiles</taxon>
        <taxon>Ochrophyta</taxon>
        <taxon>Bolidophyceae</taxon>
        <taxon>Parmales</taxon>
        <taxon>Triparmaceae</taxon>
        <taxon>Triparma</taxon>
    </lineage>
</organism>
<feature type="compositionally biased region" description="Basic and acidic residues" evidence="1">
    <location>
        <begin position="92"/>
        <end position="102"/>
    </location>
</feature>
<feature type="region of interest" description="Disordered" evidence="1">
    <location>
        <begin position="348"/>
        <end position="470"/>
    </location>
</feature>
<dbReference type="InterPro" id="IPR036871">
    <property type="entry name" value="PX_dom_sf"/>
</dbReference>
<evidence type="ECO:0000313" key="3">
    <source>
        <dbReference type="EMBL" id="GMH74400.1"/>
    </source>
</evidence>
<feature type="compositionally biased region" description="Acidic residues" evidence="1">
    <location>
        <begin position="103"/>
        <end position="116"/>
    </location>
</feature>
<dbReference type="CDD" id="cd06093">
    <property type="entry name" value="PX_domain"/>
    <property type="match status" value="1"/>
</dbReference>
<evidence type="ECO:0000313" key="4">
    <source>
        <dbReference type="Proteomes" id="UP001165082"/>
    </source>
</evidence>
<evidence type="ECO:0000259" key="2">
    <source>
        <dbReference type="PROSITE" id="PS50195"/>
    </source>
</evidence>
<feature type="compositionally biased region" description="Basic and acidic residues" evidence="1">
    <location>
        <begin position="389"/>
        <end position="398"/>
    </location>
</feature>
<protein>
    <recommendedName>
        <fullName evidence="2">PX domain-containing protein</fullName>
    </recommendedName>
</protein>
<feature type="compositionally biased region" description="Acidic residues" evidence="1">
    <location>
        <begin position="445"/>
        <end position="454"/>
    </location>
</feature>
<name>A0A9W7AQY8_9STRA</name>
<dbReference type="Gene3D" id="3.30.1520.10">
    <property type="entry name" value="Phox-like domain"/>
    <property type="match status" value="1"/>
</dbReference>
<feature type="region of interest" description="Disordered" evidence="1">
    <location>
        <begin position="571"/>
        <end position="605"/>
    </location>
</feature>
<gene>
    <name evidence="3" type="ORF">TrRE_jg11549</name>
</gene>
<dbReference type="EMBL" id="BRXZ01001576">
    <property type="protein sequence ID" value="GMH74400.1"/>
    <property type="molecule type" value="Genomic_DNA"/>
</dbReference>
<feature type="compositionally biased region" description="Basic and acidic residues" evidence="1">
    <location>
        <begin position="455"/>
        <end position="466"/>
    </location>
</feature>
<feature type="region of interest" description="Disordered" evidence="1">
    <location>
        <begin position="87"/>
        <end position="225"/>
    </location>
</feature>
<feature type="non-terminal residue" evidence="3">
    <location>
        <position position="1"/>
    </location>
</feature>